<dbReference type="GO" id="GO:0008760">
    <property type="term" value="F:UDP-N-acetylglucosamine 1-carboxyvinyltransferase activity"/>
    <property type="evidence" value="ECO:0007669"/>
    <property type="project" value="UniProtKB-EC"/>
</dbReference>
<dbReference type="GO" id="GO:0009252">
    <property type="term" value="P:peptidoglycan biosynthetic process"/>
    <property type="evidence" value="ECO:0007669"/>
    <property type="project" value="UniProtKB-KW"/>
</dbReference>
<dbReference type="NCBIfam" id="NF006873">
    <property type="entry name" value="PRK09369.1"/>
    <property type="match status" value="1"/>
</dbReference>
<sequence length="425" mass="44716">MNKIVIEGNGPLKGEVKISGAKNAALPMFAATLLAPGASILENVPDLMDTRTIAKLVEVLGARIEKTDDSTYAIDCSDIKNHEAPYSLVKTMRASCLVLGPLLARLGHAKVSLPGGCAIGERPIDQHLKGLSALGATIDLSHGYVDIHASSRLKGARITMDIITVTGVMNIMMAAVLADGETVIENAAREPEVIALADFLRAMGANIKGDGTATITIEGVTSLSPARTAIIPDRIEAGTFMVAAAITGGDVTITNANPKHMSALSGKLKEAGCEISTDDFKIRVLAKNGIEAVNVTTAPYPGFPTDMQAQFMALMSVANGASVVEETIFENRFMHVAELKRMGADIKLSGNSAMIKGIKKLSGAEVMATDLRASASLVLAGLSAEGRTVISRVYHLDRGYELMEKKLEKLGGIIRREPGGGSKKP</sequence>
<dbReference type="CDD" id="cd01555">
    <property type="entry name" value="UdpNAET"/>
    <property type="match status" value="1"/>
</dbReference>
<keyword evidence="7" id="KW-0573">Peptidoglycan synthesis</keyword>
<dbReference type="InterPro" id="IPR005750">
    <property type="entry name" value="UDP_GlcNAc_COvinyl_MurA"/>
</dbReference>
<dbReference type="GO" id="GO:0008360">
    <property type="term" value="P:regulation of cell shape"/>
    <property type="evidence" value="ECO:0007669"/>
    <property type="project" value="UniProtKB-KW"/>
</dbReference>
<dbReference type="PANTHER" id="PTHR43783">
    <property type="entry name" value="UDP-N-ACETYLGLUCOSAMINE 1-CARBOXYVINYLTRANSFERASE"/>
    <property type="match status" value="1"/>
</dbReference>
<evidence type="ECO:0000256" key="14">
    <source>
        <dbReference type="ARBA" id="ARBA00042842"/>
    </source>
</evidence>
<keyword evidence="3" id="KW-0963">Cytoplasm</keyword>
<name>A0A3B1C4R6_9ZZZZ</name>
<evidence type="ECO:0000256" key="11">
    <source>
        <dbReference type="ARBA" id="ARBA00039108"/>
    </source>
</evidence>
<comment type="similarity">
    <text evidence="10">Belongs to the EPSP synthase family. MurA subfamily.</text>
</comment>
<evidence type="ECO:0000256" key="1">
    <source>
        <dbReference type="ARBA" id="ARBA00004496"/>
    </source>
</evidence>
<gene>
    <name evidence="17" type="ORF">MNBD_NITROSPINAE01-1059</name>
</gene>
<evidence type="ECO:0000256" key="8">
    <source>
        <dbReference type="ARBA" id="ARBA00023306"/>
    </source>
</evidence>
<evidence type="ECO:0000256" key="13">
    <source>
        <dbReference type="ARBA" id="ARBA00042443"/>
    </source>
</evidence>
<keyword evidence="4" id="KW-0132">Cell division</keyword>
<dbReference type="HAMAP" id="MF_00111">
    <property type="entry name" value="MurA"/>
    <property type="match status" value="1"/>
</dbReference>
<dbReference type="InterPro" id="IPR036968">
    <property type="entry name" value="Enolpyruvate_Tfrase_sf"/>
</dbReference>
<evidence type="ECO:0000256" key="7">
    <source>
        <dbReference type="ARBA" id="ARBA00022984"/>
    </source>
</evidence>
<dbReference type="EC" id="2.5.1.7" evidence="11"/>
<evidence type="ECO:0000256" key="9">
    <source>
        <dbReference type="ARBA" id="ARBA00023316"/>
    </source>
</evidence>
<evidence type="ECO:0000256" key="2">
    <source>
        <dbReference type="ARBA" id="ARBA00004752"/>
    </source>
</evidence>
<proteinExistence type="inferred from homology"/>
<dbReference type="AlphaFoldDB" id="A0A3B1C4R6"/>
<comment type="pathway">
    <text evidence="2">Cell wall biogenesis; peptidoglycan biosynthesis.</text>
</comment>
<dbReference type="Pfam" id="PF00275">
    <property type="entry name" value="EPSP_synthase"/>
    <property type="match status" value="1"/>
</dbReference>
<comment type="catalytic activity">
    <reaction evidence="15">
        <text>phosphoenolpyruvate + UDP-N-acetyl-alpha-D-glucosamine = UDP-N-acetyl-3-O-(1-carboxyvinyl)-alpha-D-glucosamine + phosphate</text>
        <dbReference type="Rhea" id="RHEA:18681"/>
        <dbReference type="ChEBI" id="CHEBI:43474"/>
        <dbReference type="ChEBI" id="CHEBI:57705"/>
        <dbReference type="ChEBI" id="CHEBI:58702"/>
        <dbReference type="ChEBI" id="CHEBI:68483"/>
        <dbReference type="EC" id="2.5.1.7"/>
    </reaction>
</comment>
<comment type="subcellular location">
    <subcellularLocation>
        <location evidence="1">Cytoplasm</location>
    </subcellularLocation>
</comment>
<protein>
    <recommendedName>
        <fullName evidence="12">UDP-N-acetylglucosamine 1-carboxyvinyltransferase</fullName>
        <ecNumber evidence="11">2.5.1.7</ecNumber>
    </recommendedName>
    <alternativeName>
        <fullName evidence="13">Enoylpyruvate transferase</fullName>
    </alternativeName>
    <alternativeName>
        <fullName evidence="14">UDP-N-acetylglucosamine enolpyruvyl transferase</fullName>
    </alternativeName>
</protein>
<dbReference type="EMBL" id="UOGC01000062">
    <property type="protein sequence ID" value="VAX17870.1"/>
    <property type="molecule type" value="Genomic_DNA"/>
</dbReference>
<evidence type="ECO:0000313" key="17">
    <source>
        <dbReference type="EMBL" id="VAX17870.1"/>
    </source>
</evidence>
<keyword evidence="8" id="KW-0131">Cell cycle</keyword>
<keyword evidence="9" id="KW-0961">Cell wall biogenesis/degradation</keyword>
<evidence type="ECO:0000256" key="12">
    <source>
        <dbReference type="ARBA" id="ARBA00039754"/>
    </source>
</evidence>
<dbReference type="GO" id="GO:0005737">
    <property type="term" value="C:cytoplasm"/>
    <property type="evidence" value="ECO:0007669"/>
    <property type="project" value="UniProtKB-SubCell"/>
</dbReference>
<evidence type="ECO:0000259" key="16">
    <source>
        <dbReference type="Pfam" id="PF00275"/>
    </source>
</evidence>
<organism evidence="17">
    <name type="scientific">hydrothermal vent metagenome</name>
    <dbReference type="NCBI Taxonomy" id="652676"/>
    <lineage>
        <taxon>unclassified sequences</taxon>
        <taxon>metagenomes</taxon>
        <taxon>ecological metagenomes</taxon>
    </lineage>
</organism>
<keyword evidence="6" id="KW-0133">Cell shape</keyword>
<dbReference type="InterPro" id="IPR013792">
    <property type="entry name" value="RNA3'P_cycl/enolpyr_Trfase_a/b"/>
</dbReference>
<dbReference type="PANTHER" id="PTHR43783:SF1">
    <property type="entry name" value="UDP-N-ACETYLGLUCOSAMINE 1-CARBOXYVINYLTRANSFERASE"/>
    <property type="match status" value="1"/>
</dbReference>
<evidence type="ECO:0000256" key="4">
    <source>
        <dbReference type="ARBA" id="ARBA00022618"/>
    </source>
</evidence>
<dbReference type="GO" id="GO:0071555">
    <property type="term" value="P:cell wall organization"/>
    <property type="evidence" value="ECO:0007669"/>
    <property type="project" value="UniProtKB-KW"/>
</dbReference>
<feature type="domain" description="Enolpyruvate transferase" evidence="16">
    <location>
        <begin position="7"/>
        <end position="407"/>
    </location>
</feature>
<dbReference type="InterPro" id="IPR001986">
    <property type="entry name" value="Enolpyruvate_Tfrase_dom"/>
</dbReference>
<evidence type="ECO:0000256" key="10">
    <source>
        <dbReference type="ARBA" id="ARBA00038367"/>
    </source>
</evidence>
<dbReference type="Gene3D" id="3.65.10.10">
    <property type="entry name" value="Enolpyruvate transferase domain"/>
    <property type="match status" value="2"/>
</dbReference>
<dbReference type="GO" id="GO:0019277">
    <property type="term" value="P:UDP-N-acetylgalactosamine biosynthetic process"/>
    <property type="evidence" value="ECO:0007669"/>
    <property type="project" value="InterPro"/>
</dbReference>
<dbReference type="SUPFAM" id="SSF55205">
    <property type="entry name" value="EPT/RTPC-like"/>
    <property type="match status" value="1"/>
</dbReference>
<keyword evidence="5 17" id="KW-0808">Transferase</keyword>
<evidence type="ECO:0000256" key="3">
    <source>
        <dbReference type="ARBA" id="ARBA00022490"/>
    </source>
</evidence>
<dbReference type="InterPro" id="IPR050068">
    <property type="entry name" value="MurA_subfamily"/>
</dbReference>
<dbReference type="GO" id="GO:0051301">
    <property type="term" value="P:cell division"/>
    <property type="evidence" value="ECO:0007669"/>
    <property type="project" value="UniProtKB-KW"/>
</dbReference>
<dbReference type="NCBIfam" id="TIGR01072">
    <property type="entry name" value="murA"/>
    <property type="match status" value="1"/>
</dbReference>
<evidence type="ECO:0000256" key="15">
    <source>
        <dbReference type="ARBA" id="ARBA00047527"/>
    </source>
</evidence>
<evidence type="ECO:0000256" key="6">
    <source>
        <dbReference type="ARBA" id="ARBA00022960"/>
    </source>
</evidence>
<reference evidence="17" key="1">
    <citation type="submission" date="2018-06" db="EMBL/GenBank/DDBJ databases">
        <authorList>
            <person name="Zhirakovskaya E."/>
        </authorList>
    </citation>
    <scope>NUCLEOTIDE SEQUENCE</scope>
</reference>
<accession>A0A3B1C4R6</accession>
<evidence type="ECO:0000256" key="5">
    <source>
        <dbReference type="ARBA" id="ARBA00022679"/>
    </source>
</evidence>
<dbReference type="FunFam" id="3.65.10.10:FF:000001">
    <property type="entry name" value="UDP-N-acetylglucosamine 1-carboxyvinyltransferase"/>
    <property type="match status" value="1"/>
</dbReference>